<sequence>MFFHPSVFLFFFMLFFSIVMMICMNSWFLIWFFIEMNLLSFIPLIMLKKSKFSVESSLKYFFIQTLSSIFILIGVLMMFMNIEMFNYLFVGGLSIKLGLAPFHQWVVNIVEGLMWPLVGILFTVQKIGPFILLNYMYMMSESIIYIIYSISILCSVVGCLGGLFTSSLRKIMVFSSISHSSWMVLGLIMSIFMWMIYFMFYSLIFFSVLLYLNKFGLMSLNHMFLKLQYFSSLSLSVGVMSMGGLPPLSGFIPKFIFMKEFILFYNFFLLLFLLLGVFISLFFYSRVFVLNLIYFSSKNLFLMNKETAGSFTMYVNMLGFFLIPFMFYFY</sequence>
<dbReference type="InterPro" id="IPR050175">
    <property type="entry name" value="Complex_I_Subunit_2"/>
</dbReference>
<keyword evidence="15 18" id="KW-0496">Mitochondrion</keyword>
<evidence type="ECO:0000256" key="13">
    <source>
        <dbReference type="ARBA" id="ARBA00023027"/>
    </source>
</evidence>
<dbReference type="AlphaFoldDB" id="K7ZVM9"/>
<evidence type="ECO:0000256" key="1">
    <source>
        <dbReference type="ARBA" id="ARBA00003257"/>
    </source>
</evidence>
<evidence type="ECO:0000256" key="14">
    <source>
        <dbReference type="ARBA" id="ARBA00023075"/>
    </source>
</evidence>
<keyword evidence="8 18" id="KW-0812">Transmembrane</keyword>
<dbReference type="PRINTS" id="PR01436">
    <property type="entry name" value="NADHDHGNASE2"/>
</dbReference>
<feature type="transmembrane region" description="Helical" evidence="18">
    <location>
        <begin position="307"/>
        <end position="329"/>
    </location>
</feature>
<dbReference type="PANTHER" id="PTHR46552:SF1">
    <property type="entry name" value="NADH-UBIQUINONE OXIDOREDUCTASE CHAIN 2"/>
    <property type="match status" value="1"/>
</dbReference>
<reference evidence="20" key="1">
    <citation type="journal article" date="2012" name="Curr. Biol.">
        <title>Mitogenomic phylogenetic analysis supports continental-scale vicariance in subterranean thalassoid crustaceans.</title>
        <authorList>
            <person name="Bauza-Ribot M.M."/>
            <person name="Juan C."/>
            <person name="Nardi F."/>
            <person name="Oromi P."/>
            <person name="Pons J."/>
            <person name="Jaume D."/>
        </authorList>
    </citation>
    <scope>NUCLEOTIDE SEQUENCE</scope>
    <source>
        <strain evidence="20">Tamri</strain>
    </source>
</reference>
<evidence type="ECO:0000256" key="18">
    <source>
        <dbReference type="RuleBase" id="RU003403"/>
    </source>
</evidence>
<feature type="transmembrane region" description="Helical" evidence="18">
    <location>
        <begin position="60"/>
        <end position="80"/>
    </location>
</feature>
<gene>
    <name evidence="20" type="primary">nad2</name>
</gene>
<evidence type="ECO:0000256" key="17">
    <source>
        <dbReference type="ARBA" id="ARBA00049551"/>
    </source>
</evidence>
<evidence type="ECO:0000256" key="3">
    <source>
        <dbReference type="ARBA" id="ARBA00007012"/>
    </source>
</evidence>
<comment type="function">
    <text evidence="1">Core subunit of the mitochondrial membrane respiratory chain NADH dehydrogenase (Complex I) that is believed to belong to the minimal assembly required for catalysis. Complex I functions in the transfer of electrons from NADH to the respiratory chain. The immediate electron acceptor for the enzyme is believed to be ubiquinone.</text>
</comment>
<dbReference type="Pfam" id="PF00361">
    <property type="entry name" value="Proton_antipo_M"/>
    <property type="match status" value="2"/>
</dbReference>
<dbReference type="InterPro" id="IPR003917">
    <property type="entry name" value="NADH_UbQ_OxRdtase_chain2"/>
</dbReference>
<keyword evidence="14 18" id="KW-0830">Ubiquinone</keyword>
<comment type="catalytic activity">
    <reaction evidence="17 18">
        <text>a ubiquinone + NADH + 5 H(+)(in) = a ubiquinol + NAD(+) + 4 H(+)(out)</text>
        <dbReference type="Rhea" id="RHEA:29091"/>
        <dbReference type="Rhea" id="RHEA-COMP:9565"/>
        <dbReference type="Rhea" id="RHEA-COMP:9566"/>
        <dbReference type="ChEBI" id="CHEBI:15378"/>
        <dbReference type="ChEBI" id="CHEBI:16389"/>
        <dbReference type="ChEBI" id="CHEBI:17976"/>
        <dbReference type="ChEBI" id="CHEBI:57540"/>
        <dbReference type="ChEBI" id="CHEBI:57945"/>
        <dbReference type="EC" id="7.1.1.2"/>
    </reaction>
</comment>
<evidence type="ECO:0000256" key="6">
    <source>
        <dbReference type="ARBA" id="ARBA00022448"/>
    </source>
</evidence>
<dbReference type="GO" id="GO:0008137">
    <property type="term" value="F:NADH dehydrogenase (ubiquinone) activity"/>
    <property type="evidence" value="ECO:0007669"/>
    <property type="project" value="UniProtKB-EC"/>
</dbReference>
<feature type="domain" description="NADH:quinone oxidoreductase/Mrp antiporter transmembrane" evidence="19">
    <location>
        <begin position="25"/>
        <end position="80"/>
    </location>
</feature>
<evidence type="ECO:0000256" key="8">
    <source>
        <dbReference type="ARBA" id="ARBA00022692"/>
    </source>
</evidence>
<keyword evidence="6" id="KW-0813">Transport</keyword>
<protein>
    <recommendedName>
        <fullName evidence="5 18">NADH-ubiquinone oxidoreductase chain 2</fullName>
        <ecNumber evidence="4 18">7.1.1.2</ecNumber>
    </recommendedName>
</protein>
<evidence type="ECO:0000256" key="16">
    <source>
        <dbReference type="ARBA" id="ARBA00023136"/>
    </source>
</evidence>
<dbReference type="GO" id="GO:0006120">
    <property type="term" value="P:mitochondrial electron transport, NADH to ubiquinone"/>
    <property type="evidence" value="ECO:0007669"/>
    <property type="project" value="InterPro"/>
</dbReference>
<feature type="transmembrane region" description="Helical" evidence="18">
    <location>
        <begin position="7"/>
        <end position="34"/>
    </location>
</feature>
<keyword evidence="9 18" id="KW-0999">Mitochondrion inner membrane</keyword>
<evidence type="ECO:0000256" key="11">
    <source>
        <dbReference type="ARBA" id="ARBA00022982"/>
    </source>
</evidence>
<keyword evidence="11 18" id="KW-0249">Electron transport</keyword>
<evidence type="ECO:0000256" key="2">
    <source>
        <dbReference type="ARBA" id="ARBA00004448"/>
    </source>
</evidence>
<feature type="transmembrane region" description="Helical" evidence="18">
    <location>
        <begin position="184"/>
        <end position="212"/>
    </location>
</feature>
<feature type="transmembrane region" description="Helical" evidence="18">
    <location>
        <begin position="262"/>
        <end position="295"/>
    </location>
</feature>
<proteinExistence type="inferred from homology"/>
<evidence type="ECO:0000256" key="12">
    <source>
        <dbReference type="ARBA" id="ARBA00022989"/>
    </source>
</evidence>
<evidence type="ECO:0000256" key="7">
    <source>
        <dbReference type="ARBA" id="ARBA00022660"/>
    </source>
</evidence>
<feature type="transmembrane region" description="Helical" evidence="18">
    <location>
        <begin position="224"/>
        <end position="242"/>
    </location>
</feature>
<name>K7ZVM9_9CRUS</name>
<evidence type="ECO:0000256" key="15">
    <source>
        <dbReference type="ARBA" id="ARBA00023128"/>
    </source>
</evidence>
<geneLocation type="mitochondrion" evidence="20"/>
<organism evidence="20">
    <name type="scientific">Metacrangonyx sp. 3 ssp. 1 MDMBR-2012</name>
    <dbReference type="NCBI Taxonomy" id="1200666"/>
    <lineage>
        <taxon>Eukaryota</taxon>
        <taxon>Metazoa</taxon>
        <taxon>Ecdysozoa</taxon>
        <taxon>Arthropoda</taxon>
        <taxon>Crustacea</taxon>
        <taxon>Multicrustacea</taxon>
        <taxon>Malacostraca</taxon>
        <taxon>Eumalacostraca</taxon>
        <taxon>Peracarida</taxon>
        <taxon>Amphipoda</taxon>
        <taxon>Senticaudata</taxon>
        <taxon>Hadziida</taxon>
        <taxon>Hadzioidea</taxon>
        <taxon>Metacrangonyctidae</taxon>
        <taxon>Metacrangonyx</taxon>
    </lineage>
</organism>
<evidence type="ECO:0000256" key="4">
    <source>
        <dbReference type="ARBA" id="ARBA00012944"/>
    </source>
</evidence>
<evidence type="ECO:0000256" key="10">
    <source>
        <dbReference type="ARBA" id="ARBA00022967"/>
    </source>
</evidence>
<accession>K7ZVM9</accession>
<keyword evidence="13 18" id="KW-0520">NAD</keyword>
<dbReference type="PANTHER" id="PTHR46552">
    <property type="entry name" value="NADH-UBIQUINONE OXIDOREDUCTASE CHAIN 2"/>
    <property type="match status" value="1"/>
</dbReference>
<feature type="transmembrane region" description="Helical" evidence="18">
    <location>
        <begin position="113"/>
        <end position="133"/>
    </location>
</feature>
<evidence type="ECO:0000256" key="5">
    <source>
        <dbReference type="ARBA" id="ARBA00021008"/>
    </source>
</evidence>
<keyword evidence="12 18" id="KW-1133">Transmembrane helix</keyword>
<evidence type="ECO:0000256" key="9">
    <source>
        <dbReference type="ARBA" id="ARBA00022792"/>
    </source>
</evidence>
<keyword evidence="16 18" id="KW-0472">Membrane</keyword>
<dbReference type="InterPro" id="IPR001750">
    <property type="entry name" value="ND/Mrp_TM"/>
</dbReference>
<evidence type="ECO:0000259" key="19">
    <source>
        <dbReference type="Pfam" id="PF00361"/>
    </source>
</evidence>
<dbReference type="GO" id="GO:0005743">
    <property type="term" value="C:mitochondrial inner membrane"/>
    <property type="evidence" value="ECO:0007669"/>
    <property type="project" value="UniProtKB-SubCell"/>
</dbReference>
<comment type="subcellular location">
    <subcellularLocation>
        <location evidence="2 18">Mitochondrion inner membrane</location>
        <topology evidence="2 18">Multi-pass membrane protein</topology>
    </subcellularLocation>
</comment>
<dbReference type="EC" id="7.1.1.2" evidence="4 18"/>
<comment type="similarity">
    <text evidence="3 18">Belongs to the complex I subunit 2 family.</text>
</comment>
<reference evidence="20" key="2">
    <citation type="submission" date="2012-06" db="EMBL/GenBank/DDBJ databases">
        <authorList>
            <person name="Fan L."/>
        </authorList>
    </citation>
    <scope>NUCLEOTIDE SEQUENCE</scope>
    <source>
        <strain evidence="20">Tamri</strain>
    </source>
</reference>
<comment type="function">
    <text evidence="18">Core subunit of the mitochondrial membrane respiratory chain NADH dehydrogenase (Complex I) which catalyzes electron transfer from NADH through the respiratory chain, using ubiquinone as an electron acceptor. Essential for the catalytic activity and assembly of complex I.</text>
</comment>
<keyword evidence="7 18" id="KW-0679">Respiratory chain</keyword>
<keyword evidence="10 18" id="KW-1278">Translocase</keyword>
<dbReference type="EMBL" id="HE860504">
    <property type="protein sequence ID" value="CCI69329.1"/>
    <property type="molecule type" value="Genomic_DNA"/>
</dbReference>
<evidence type="ECO:0000313" key="20">
    <source>
        <dbReference type="EMBL" id="CCI69329.1"/>
    </source>
</evidence>
<feature type="domain" description="NADH:quinone oxidoreductase/Mrp antiporter transmembrane" evidence="19">
    <location>
        <begin position="83"/>
        <end position="279"/>
    </location>
</feature>
<feature type="transmembrane region" description="Helical" evidence="18">
    <location>
        <begin position="145"/>
        <end position="164"/>
    </location>
</feature>